<dbReference type="AlphaFoldDB" id="A0AAI9ZFB6"/>
<proteinExistence type="predicted"/>
<reference evidence="2" key="1">
    <citation type="submission" date="2021-06" db="EMBL/GenBank/DDBJ databases">
        <title>Comparative genomics, transcriptomics and evolutionary studies reveal genomic signatures of adaptation to plant cell wall in hemibiotrophic fungi.</title>
        <authorList>
            <consortium name="DOE Joint Genome Institute"/>
            <person name="Baroncelli R."/>
            <person name="Diaz J.F."/>
            <person name="Benocci T."/>
            <person name="Peng M."/>
            <person name="Battaglia E."/>
            <person name="Haridas S."/>
            <person name="Andreopoulos W."/>
            <person name="Labutti K."/>
            <person name="Pangilinan J."/>
            <person name="Floch G.L."/>
            <person name="Makela M.R."/>
            <person name="Henrissat B."/>
            <person name="Grigoriev I.V."/>
            <person name="Crouch J.A."/>
            <person name="De Vries R.P."/>
            <person name="Sukno S.A."/>
            <person name="Thon M.R."/>
        </authorList>
    </citation>
    <scope>NUCLEOTIDE SEQUENCE</scope>
    <source>
        <strain evidence="2">CBS 102054</strain>
    </source>
</reference>
<dbReference type="EMBL" id="JAHMHQ010000028">
    <property type="protein sequence ID" value="KAK1623513.1"/>
    <property type="molecule type" value="Genomic_DNA"/>
</dbReference>
<name>A0AAI9ZFB6_9PEZI</name>
<protein>
    <submittedName>
        <fullName evidence="2">Uncharacterized protein</fullName>
    </submittedName>
</protein>
<accession>A0AAI9ZFB6</accession>
<comment type="caution">
    <text evidence="2">The sequence shown here is derived from an EMBL/GenBank/DDBJ whole genome shotgun (WGS) entry which is preliminary data.</text>
</comment>
<evidence type="ECO:0000313" key="3">
    <source>
        <dbReference type="Proteomes" id="UP001243989"/>
    </source>
</evidence>
<keyword evidence="3" id="KW-1185">Reference proteome</keyword>
<dbReference type="RefSeq" id="XP_060439508.1">
    <property type="nucleotide sequence ID" value="XM_060591367.1"/>
</dbReference>
<sequence>MVVPRTQFRQYLLSFDPEPAGFWFTQRSSNRPEYTVIGNTATRETTRGKTS</sequence>
<gene>
    <name evidence="2" type="ORF">BDP81DRAFT_438990</name>
    <name evidence="1" type="ORF">BDP81DRAFT_443747</name>
</gene>
<dbReference type="GeneID" id="85476229"/>
<dbReference type="Proteomes" id="UP001243989">
    <property type="component" value="Unassembled WGS sequence"/>
</dbReference>
<evidence type="ECO:0000313" key="1">
    <source>
        <dbReference type="EMBL" id="KAK1613511.1"/>
    </source>
</evidence>
<evidence type="ECO:0000313" key="2">
    <source>
        <dbReference type="EMBL" id="KAK1623513.1"/>
    </source>
</evidence>
<organism evidence="2 3">
    <name type="scientific">Colletotrichum phormii</name>
    <dbReference type="NCBI Taxonomy" id="359342"/>
    <lineage>
        <taxon>Eukaryota</taxon>
        <taxon>Fungi</taxon>
        <taxon>Dikarya</taxon>
        <taxon>Ascomycota</taxon>
        <taxon>Pezizomycotina</taxon>
        <taxon>Sordariomycetes</taxon>
        <taxon>Hypocreomycetidae</taxon>
        <taxon>Glomerellales</taxon>
        <taxon>Glomerellaceae</taxon>
        <taxon>Colletotrichum</taxon>
        <taxon>Colletotrichum acutatum species complex</taxon>
    </lineage>
</organism>
<dbReference type="EMBL" id="JAHMHQ010000054">
    <property type="protein sequence ID" value="KAK1613511.1"/>
    <property type="molecule type" value="Genomic_DNA"/>
</dbReference>